<dbReference type="InterPro" id="IPR018490">
    <property type="entry name" value="cNMP-bd_dom_sf"/>
</dbReference>
<protein>
    <submittedName>
        <fullName evidence="2">Crp/Fnr family transcriptional regulator</fullName>
    </submittedName>
</protein>
<organism evidence="2 3">
    <name type="scientific">Larkinella bovis</name>
    <dbReference type="NCBI Taxonomy" id="683041"/>
    <lineage>
        <taxon>Bacteria</taxon>
        <taxon>Pseudomonadati</taxon>
        <taxon>Bacteroidota</taxon>
        <taxon>Cytophagia</taxon>
        <taxon>Cytophagales</taxon>
        <taxon>Spirosomataceae</taxon>
        <taxon>Larkinella</taxon>
    </lineage>
</organism>
<reference evidence="3" key="1">
    <citation type="journal article" date="2019" name="Int. J. Syst. Evol. Microbiol.">
        <title>The Global Catalogue of Microorganisms (GCM) 10K type strain sequencing project: providing services to taxonomists for standard genome sequencing and annotation.</title>
        <authorList>
            <consortium name="The Broad Institute Genomics Platform"/>
            <consortium name="The Broad Institute Genome Sequencing Center for Infectious Disease"/>
            <person name="Wu L."/>
            <person name="Ma J."/>
        </authorList>
    </citation>
    <scope>NUCLEOTIDE SEQUENCE [LARGE SCALE GENOMIC DNA]</scope>
    <source>
        <strain evidence="3">CCUG 55250</strain>
    </source>
</reference>
<evidence type="ECO:0000259" key="1">
    <source>
        <dbReference type="Pfam" id="PF00027"/>
    </source>
</evidence>
<dbReference type="EMBL" id="JBHSMA010000008">
    <property type="protein sequence ID" value="MFC5411843.1"/>
    <property type="molecule type" value="Genomic_DNA"/>
</dbReference>
<keyword evidence="3" id="KW-1185">Reference proteome</keyword>
<sequence length="209" mass="23988">MNTEIGMNDSLATLLEKIRLIVPLRETDITLIGTLFQPWHLKKGAYFVQPGQVCQQVGFIQTGLMRYFVNQDGDEKIYSFGLENDFVCDYESFLSQRPCRRAVQAIEDVSLLVISSANLLRLYAEVTDGERFGRIVIEQIFVKTIGQLVSLYTDSPERRYQTFLDDYPTLSARINQYHIASYVGVKPQSLSRIRARWAGKDYNRISSPE</sequence>
<feature type="domain" description="Cyclic nucleotide-binding" evidence="1">
    <location>
        <begin position="40"/>
        <end position="124"/>
    </location>
</feature>
<name>A0ABW0IH50_9BACT</name>
<evidence type="ECO:0000313" key="3">
    <source>
        <dbReference type="Proteomes" id="UP001596106"/>
    </source>
</evidence>
<dbReference type="Pfam" id="PF00027">
    <property type="entry name" value="cNMP_binding"/>
    <property type="match status" value="1"/>
</dbReference>
<accession>A0ABW0IH50</accession>
<dbReference type="InterPro" id="IPR014710">
    <property type="entry name" value="RmlC-like_jellyroll"/>
</dbReference>
<comment type="caution">
    <text evidence="2">The sequence shown here is derived from an EMBL/GenBank/DDBJ whole genome shotgun (WGS) entry which is preliminary data.</text>
</comment>
<dbReference type="Gene3D" id="2.60.120.10">
    <property type="entry name" value="Jelly Rolls"/>
    <property type="match status" value="1"/>
</dbReference>
<proteinExistence type="predicted"/>
<evidence type="ECO:0000313" key="2">
    <source>
        <dbReference type="EMBL" id="MFC5411843.1"/>
    </source>
</evidence>
<dbReference type="InterPro" id="IPR000595">
    <property type="entry name" value="cNMP-bd_dom"/>
</dbReference>
<dbReference type="CDD" id="cd00038">
    <property type="entry name" value="CAP_ED"/>
    <property type="match status" value="1"/>
</dbReference>
<dbReference type="SUPFAM" id="SSF51206">
    <property type="entry name" value="cAMP-binding domain-like"/>
    <property type="match status" value="1"/>
</dbReference>
<dbReference type="Proteomes" id="UP001596106">
    <property type="component" value="Unassembled WGS sequence"/>
</dbReference>
<gene>
    <name evidence="2" type="ORF">ACFPMF_21145</name>
</gene>